<comment type="caution">
    <text evidence="23">The sequence shown here is derived from an EMBL/GenBank/DDBJ whole genome shotgun (WGS) entry which is preliminary data.</text>
</comment>
<dbReference type="InterPro" id="IPR036397">
    <property type="entry name" value="RNaseH_sf"/>
</dbReference>
<dbReference type="Gene3D" id="4.10.60.10">
    <property type="entry name" value="Zinc finger, CCHC-type"/>
    <property type="match status" value="1"/>
</dbReference>
<dbReference type="Pfam" id="PF07727">
    <property type="entry name" value="RVT_2"/>
    <property type="match status" value="1"/>
</dbReference>
<proteinExistence type="predicted"/>
<dbReference type="SMART" id="SM00343">
    <property type="entry name" value="ZnF_C2HC"/>
    <property type="match status" value="1"/>
</dbReference>
<dbReference type="Pfam" id="PF00098">
    <property type="entry name" value="zf-CCHC"/>
    <property type="match status" value="1"/>
</dbReference>
<evidence type="ECO:0000256" key="11">
    <source>
        <dbReference type="ARBA" id="ARBA00022842"/>
    </source>
</evidence>
<sequence length="1318" mass="151403">MSSDNVPIPKFDGSTKYDTWRYQFMLLLEYKNCKSVIDSETRPNAIKEEEWKRMDVKAKFFISLAVNPDEIIDCESAYAMIKKLDSLYKTKSESRIILIERRLDALKFKEGEDVTEFFTKFERIVNELSSAGVTIDPKKKLHYLLLALPETCHHLIDTVDLVPEKDRNINYIREKLLTREAAAKKGTDSNVGKSDGSNEASSFKVSVNKDVICYKCQKPGHISRHCNQRSNDGTYRGRGQNFENRGRNFSHGRGNNSSSFRGQHSQNFRGTARGQSFRGRWNSNNNSQNYQQRSNYGNSYDHHDISSLTVQVEVNCTATDGKVSSDIVWTIDSGCTDHITNIDKYFCQYIVLKKPVTVKVGNNKFEKATKVGNILCNFNGTKVMIRNVYFCSEMCKNLISVSTLTKLGNVAIFYDECAEIFNSNNKLLFTAFNKNGLYEVPCNVIDNFVGNISVNLCNKVKTNKEKWHRILGHVNFKDLKTMSKFNIVSDLPEIDNNFMTCEFCLSCKLTNLSFENNRKRARYVGQIIHTDVKYMDVPSYKGDKYFVSFIDDYSRVAQIYIIKQKSEVFNCFKSFFNYIANFTKNPVLELRCDNGLEYLNQDFYTFAREKGFCINSGVPYVHELNGVAERYNRTIMDRARCLRKEANLDKKWWPEIVMTACYIGNRLLNSSTFERLTPYEIFTGDKPSVSNLRHYGSVAYCRVPDEKRQTQDDKGVRGILVGYTGQGYRILVNGKVVVARHVRFIDMESDFIGFSDESDVEEGRNEEEEDFEDFAEERDSQGERGSSEERDGQGERRKSKRVSKKPSRYDDYVMFAGFCSIDPKSYEEVLESPNKKKWLSAMRAEMKALTDSKTWSLVDRPIDKKVLTSKWIFKLKPNGLFKARLVVRGFEQENCFDDIYSPVARLSTLRTLLSVAVVNKCFIHHMDVKSAFLNSDIRSEVYLEPPDGVAVSQDKVYLLHKSLYGLKESPRNWYDLFNDFMVSLNFIRGKSDGCLYSRMDGVMCILFVDDLLICSPNQKSLNSVKSSLKLKFKMTDLGAVETYLGIDFSYENGIMRLSQSRYIEKLAREFDVVDSNVKFTPMEENLRLESSETFESTEYRSLIGGLLYIASCTRPDVAYSVNYLSRFLSCPTSETFKYAQRILIYLYHSRHLSLTLKSNCLEKIAAYVDSDWAADLVDSKSTTGFVVYVFGNPVVWKSCKQKIVSKSSTFAEYYALSDCVDEVLYVKQILIDLGTAVSELNNIRIFEDNNGALSIAKFGNFTKKSRHIRVSVHFVTDLYKKNVIDIVKIDTCINVADIFTKSLGKNKFTKYRENLNLC</sequence>
<dbReference type="InterPro" id="IPR001584">
    <property type="entry name" value="Integrase_cat-core"/>
</dbReference>
<keyword evidence="6" id="KW-0547">Nucleotide-binding</keyword>
<dbReference type="Pfam" id="PF14223">
    <property type="entry name" value="Retrotran_gag_2"/>
    <property type="match status" value="1"/>
</dbReference>
<comment type="function">
    <text evidence="1">The aspartyl protease (PR) mediates the proteolytic cleavages of the Gag and Gag-Pol polyproteins after assembly of the VLP.</text>
</comment>
<dbReference type="InterPro" id="IPR039537">
    <property type="entry name" value="Retrotran_Ty1/copia-like"/>
</dbReference>
<feature type="compositionally biased region" description="Acidic residues" evidence="19">
    <location>
        <begin position="756"/>
        <end position="776"/>
    </location>
</feature>
<keyword evidence="12" id="KW-0229">DNA integration</keyword>
<evidence type="ECO:0000256" key="14">
    <source>
        <dbReference type="ARBA" id="ARBA00022932"/>
    </source>
</evidence>
<evidence type="ECO:0000256" key="16">
    <source>
        <dbReference type="ARBA" id="ARBA00023172"/>
    </source>
</evidence>
<dbReference type="GO" id="GO:0003964">
    <property type="term" value="F:RNA-directed DNA polymerase activity"/>
    <property type="evidence" value="ECO:0007669"/>
    <property type="project" value="UniProtKB-KW"/>
</dbReference>
<evidence type="ECO:0000256" key="6">
    <source>
        <dbReference type="ARBA" id="ARBA00022741"/>
    </source>
</evidence>
<dbReference type="InterPro" id="IPR057670">
    <property type="entry name" value="SH3_retrovirus"/>
</dbReference>
<dbReference type="PANTHER" id="PTHR42648:SF11">
    <property type="entry name" value="TRANSPOSON TY4-P GAG-POL POLYPROTEIN"/>
    <property type="match status" value="1"/>
</dbReference>
<feature type="compositionally biased region" description="Basic and acidic residues" evidence="19">
    <location>
        <begin position="777"/>
        <end position="796"/>
    </location>
</feature>
<keyword evidence="16" id="KW-0233">DNA recombination</keyword>
<dbReference type="InterPro" id="IPR025724">
    <property type="entry name" value="GAG-pre-integrase_dom"/>
</dbReference>
<dbReference type="Pfam" id="PF00665">
    <property type="entry name" value="rve"/>
    <property type="match status" value="1"/>
</dbReference>
<dbReference type="Pfam" id="PF22936">
    <property type="entry name" value="Pol_BBD"/>
    <property type="match status" value="1"/>
</dbReference>
<keyword evidence="7" id="KW-0064">Aspartyl protease</keyword>
<dbReference type="EMBL" id="JBBCAQ010000006">
    <property type="protein sequence ID" value="KAK7603098.1"/>
    <property type="molecule type" value="Genomic_DNA"/>
</dbReference>
<evidence type="ECO:0000256" key="8">
    <source>
        <dbReference type="ARBA" id="ARBA00022759"/>
    </source>
</evidence>
<dbReference type="Gene3D" id="3.30.420.10">
    <property type="entry name" value="Ribonuclease H-like superfamily/Ribonuclease H"/>
    <property type="match status" value="1"/>
</dbReference>
<dbReference type="GO" id="GO:0006310">
    <property type="term" value="P:DNA recombination"/>
    <property type="evidence" value="ECO:0007669"/>
    <property type="project" value="UniProtKB-KW"/>
</dbReference>
<evidence type="ECO:0008006" key="25">
    <source>
        <dbReference type="Google" id="ProtNLM"/>
    </source>
</evidence>
<keyword evidence="5" id="KW-0479">Metal-binding</keyword>
<evidence type="ECO:0000313" key="23">
    <source>
        <dbReference type="EMBL" id="KAK7603098.1"/>
    </source>
</evidence>
<keyword evidence="11" id="KW-0460">Magnesium</keyword>
<evidence type="ECO:0000256" key="4">
    <source>
        <dbReference type="ARBA" id="ARBA00022722"/>
    </source>
</evidence>
<dbReference type="GO" id="GO:0005524">
    <property type="term" value="F:ATP binding"/>
    <property type="evidence" value="ECO:0007669"/>
    <property type="project" value="UniProtKB-KW"/>
</dbReference>
<dbReference type="GO" id="GO:0008270">
    <property type="term" value="F:zinc ion binding"/>
    <property type="evidence" value="ECO:0007669"/>
    <property type="project" value="UniProtKB-KW"/>
</dbReference>
<evidence type="ECO:0000313" key="24">
    <source>
        <dbReference type="Proteomes" id="UP001367676"/>
    </source>
</evidence>
<keyword evidence="14" id="KW-0239">DNA-directed DNA polymerase</keyword>
<dbReference type="Pfam" id="PF13976">
    <property type="entry name" value="gag_pre-integrs"/>
    <property type="match status" value="1"/>
</dbReference>
<dbReference type="InterPro" id="IPR013103">
    <property type="entry name" value="RVT_2"/>
</dbReference>
<dbReference type="InterPro" id="IPR054722">
    <property type="entry name" value="PolX-like_BBD"/>
</dbReference>
<dbReference type="InterPro" id="IPR012337">
    <property type="entry name" value="RNaseH-like_sf"/>
</dbReference>
<gene>
    <name evidence="23" type="ORF">V9T40_003097</name>
    <name evidence="22" type="ORF">V9T40_013816</name>
</gene>
<evidence type="ECO:0000256" key="19">
    <source>
        <dbReference type="SAM" id="MobiDB-lite"/>
    </source>
</evidence>
<dbReference type="InterPro" id="IPR043502">
    <property type="entry name" value="DNA/RNA_pol_sf"/>
</dbReference>
<dbReference type="GO" id="GO:0003676">
    <property type="term" value="F:nucleic acid binding"/>
    <property type="evidence" value="ECO:0007669"/>
    <property type="project" value="InterPro"/>
</dbReference>
<feature type="domain" description="Integrase catalytic" evidence="21">
    <location>
        <begin position="518"/>
        <end position="686"/>
    </location>
</feature>
<protein>
    <recommendedName>
        <fullName evidence="25">Retrovirus-related Pol polyprotein from transposon TNT 1-94</fullName>
    </recommendedName>
</protein>
<dbReference type="SUPFAM" id="SSF56672">
    <property type="entry name" value="DNA/RNA polymerases"/>
    <property type="match status" value="1"/>
</dbReference>
<dbReference type="GO" id="GO:0004519">
    <property type="term" value="F:endonuclease activity"/>
    <property type="evidence" value="ECO:0007669"/>
    <property type="project" value="UniProtKB-KW"/>
</dbReference>
<dbReference type="PROSITE" id="PS50158">
    <property type="entry name" value="ZF_CCHC"/>
    <property type="match status" value="1"/>
</dbReference>
<keyword evidence="14" id="KW-0548">Nucleotidyltransferase</keyword>
<evidence type="ECO:0000256" key="10">
    <source>
        <dbReference type="ARBA" id="ARBA00022840"/>
    </source>
</evidence>
<keyword evidence="8" id="KW-0255">Endonuclease</keyword>
<dbReference type="GO" id="GO:0004190">
    <property type="term" value="F:aspartic-type endopeptidase activity"/>
    <property type="evidence" value="ECO:0007669"/>
    <property type="project" value="UniProtKB-KW"/>
</dbReference>
<evidence type="ECO:0000259" key="20">
    <source>
        <dbReference type="PROSITE" id="PS50158"/>
    </source>
</evidence>
<keyword evidence="3" id="KW-0645">Protease</keyword>
<feature type="region of interest" description="Disordered" evidence="19">
    <location>
        <begin position="756"/>
        <end position="804"/>
    </location>
</feature>
<dbReference type="SUPFAM" id="SSF57756">
    <property type="entry name" value="Retrovirus zinc finger-like domains"/>
    <property type="match status" value="1"/>
</dbReference>
<feature type="compositionally biased region" description="Polar residues" evidence="19">
    <location>
        <begin position="253"/>
        <end position="269"/>
    </location>
</feature>
<evidence type="ECO:0000256" key="7">
    <source>
        <dbReference type="ARBA" id="ARBA00022750"/>
    </source>
</evidence>
<dbReference type="EMBL" id="JBBCAQ010000033">
    <property type="protein sequence ID" value="KAK7582371.1"/>
    <property type="molecule type" value="Genomic_DNA"/>
</dbReference>
<keyword evidence="18" id="KW-0862">Zinc</keyword>
<keyword evidence="17" id="KW-0511">Multifunctional enzyme</keyword>
<evidence type="ECO:0000256" key="9">
    <source>
        <dbReference type="ARBA" id="ARBA00022801"/>
    </source>
</evidence>
<evidence type="ECO:0000256" key="17">
    <source>
        <dbReference type="ARBA" id="ARBA00023268"/>
    </source>
</evidence>
<evidence type="ECO:0000256" key="1">
    <source>
        <dbReference type="ARBA" id="ARBA00002180"/>
    </source>
</evidence>
<evidence type="ECO:0000259" key="21">
    <source>
        <dbReference type="PROSITE" id="PS50994"/>
    </source>
</evidence>
<evidence type="ECO:0000256" key="18">
    <source>
        <dbReference type="PROSITE-ProRule" id="PRU00047"/>
    </source>
</evidence>
<evidence type="ECO:0000256" key="15">
    <source>
        <dbReference type="ARBA" id="ARBA00023113"/>
    </source>
</evidence>
<accession>A0AAN9U296</accession>
<evidence type="ECO:0000256" key="13">
    <source>
        <dbReference type="ARBA" id="ARBA00022918"/>
    </source>
</evidence>
<keyword evidence="24" id="KW-1185">Reference proteome</keyword>
<keyword evidence="10" id="KW-0067">ATP-binding</keyword>
<dbReference type="PROSITE" id="PS50994">
    <property type="entry name" value="INTEGRASE"/>
    <property type="match status" value="1"/>
</dbReference>
<keyword evidence="14" id="KW-0808">Transferase</keyword>
<keyword evidence="9" id="KW-0378">Hydrolase</keyword>
<dbReference type="Pfam" id="PF25597">
    <property type="entry name" value="SH3_retrovirus"/>
    <property type="match status" value="1"/>
</dbReference>
<feature type="compositionally biased region" description="Low complexity" evidence="19">
    <location>
        <begin position="282"/>
        <end position="296"/>
    </location>
</feature>
<dbReference type="SUPFAM" id="SSF53098">
    <property type="entry name" value="Ribonuclease H-like"/>
    <property type="match status" value="1"/>
</dbReference>
<reference evidence="23 24" key="1">
    <citation type="submission" date="2024-03" db="EMBL/GenBank/DDBJ databases">
        <title>Adaptation during the transition from Ophiocordyceps entomopathogen to insect associate is accompanied by gene loss and intensified selection.</title>
        <authorList>
            <person name="Ward C.M."/>
            <person name="Onetto C.A."/>
            <person name="Borneman A.R."/>
        </authorList>
    </citation>
    <scope>NUCLEOTIDE SEQUENCE [LARGE SCALE GENOMIC DNA]</scope>
    <source>
        <strain evidence="23">AWRI1</strain>
        <tissue evidence="23">Single Adult Female</tissue>
    </source>
</reference>
<evidence type="ECO:0000256" key="12">
    <source>
        <dbReference type="ARBA" id="ARBA00022908"/>
    </source>
</evidence>
<dbReference type="GO" id="GO:0042575">
    <property type="term" value="C:DNA polymerase complex"/>
    <property type="evidence" value="ECO:0007669"/>
    <property type="project" value="UniProtKB-ARBA"/>
</dbReference>
<dbReference type="InterPro" id="IPR036875">
    <property type="entry name" value="Znf_CCHC_sf"/>
</dbReference>
<dbReference type="GO" id="GO:0015074">
    <property type="term" value="P:DNA integration"/>
    <property type="evidence" value="ECO:0007669"/>
    <property type="project" value="UniProtKB-KW"/>
</dbReference>
<feature type="domain" description="CCHC-type" evidence="20">
    <location>
        <begin position="213"/>
        <end position="228"/>
    </location>
</feature>
<evidence type="ECO:0000256" key="3">
    <source>
        <dbReference type="ARBA" id="ARBA00022670"/>
    </source>
</evidence>
<dbReference type="PANTHER" id="PTHR42648">
    <property type="entry name" value="TRANSPOSASE, PUTATIVE-RELATED"/>
    <property type="match status" value="1"/>
</dbReference>
<evidence type="ECO:0000256" key="2">
    <source>
        <dbReference type="ARBA" id="ARBA00022612"/>
    </source>
</evidence>
<evidence type="ECO:0000256" key="5">
    <source>
        <dbReference type="ARBA" id="ARBA00022723"/>
    </source>
</evidence>
<keyword evidence="4" id="KW-0540">Nuclease</keyword>
<dbReference type="InterPro" id="IPR001878">
    <property type="entry name" value="Znf_CCHC"/>
</dbReference>
<keyword evidence="15" id="KW-0917">Virion maturation</keyword>
<organism evidence="23 24">
    <name type="scientific">Parthenolecanium corni</name>
    <dbReference type="NCBI Taxonomy" id="536013"/>
    <lineage>
        <taxon>Eukaryota</taxon>
        <taxon>Metazoa</taxon>
        <taxon>Ecdysozoa</taxon>
        <taxon>Arthropoda</taxon>
        <taxon>Hexapoda</taxon>
        <taxon>Insecta</taxon>
        <taxon>Pterygota</taxon>
        <taxon>Neoptera</taxon>
        <taxon>Paraneoptera</taxon>
        <taxon>Hemiptera</taxon>
        <taxon>Sternorrhyncha</taxon>
        <taxon>Coccoidea</taxon>
        <taxon>Coccidae</taxon>
        <taxon>Parthenolecanium</taxon>
    </lineage>
</organism>
<feature type="region of interest" description="Disordered" evidence="19">
    <location>
        <begin position="226"/>
        <end position="296"/>
    </location>
</feature>
<evidence type="ECO:0000313" key="22">
    <source>
        <dbReference type="EMBL" id="KAK7582371.1"/>
    </source>
</evidence>
<keyword evidence="18" id="KW-0863">Zinc-finger</keyword>
<dbReference type="Proteomes" id="UP001367676">
    <property type="component" value="Unassembled WGS sequence"/>
</dbReference>
<dbReference type="CDD" id="cd09272">
    <property type="entry name" value="RNase_HI_RT_Ty1"/>
    <property type="match status" value="1"/>
</dbReference>
<dbReference type="GO" id="GO:0006508">
    <property type="term" value="P:proteolysis"/>
    <property type="evidence" value="ECO:0007669"/>
    <property type="project" value="UniProtKB-KW"/>
</dbReference>
<keyword evidence="2" id="KW-1188">Viral release from host cell</keyword>
<name>A0AAN9U296_9HEMI</name>
<dbReference type="GO" id="GO:0003887">
    <property type="term" value="F:DNA-directed DNA polymerase activity"/>
    <property type="evidence" value="ECO:0007669"/>
    <property type="project" value="UniProtKB-KW"/>
</dbReference>
<keyword evidence="13" id="KW-0695">RNA-directed DNA polymerase</keyword>